<dbReference type="InterPro" id="IPR016181">
    <property type="entry name" value="Acyl_CoA_acyltransferase"/>
</dbReference>
<proteinExistence type="predicted"/>
<comment type="caution">
    <text evidence="2">The sequence shown here is derived from an EMBL/GenBank/DDBJ whole genome shotgun (WGS) entry which is preliminary data.</text>
</comment>
<dbReference type="PANTHER" id="PTHR43792:SF13">
    <property type="entry name" value="ACETYLTRANSFERASE"/>
    <property type="match status" value="1"/>
</dbReference>
<protein>
    <submittedName>
        <fullName evidence="2">N-acetyltransferase</fullName>
    </submittedName>
</protein>
<evidence type="ECO:0000313" key="2">
    <source>
        <dbReference type="EMBL" id="GIL39865.1"/>
    </source>
</evidence>
<name>A0A8S8XFG0_9PROT</name>
<dbReference type="SUPFAM" id="SSF55729">
    <property type="entry name" value="Acyl-CoA N-acyltransferases (Nat)"/>
    <property type="match status" value="1"/>
</dbReference>
<dbReference type="AlphaFoldDB" id="A0A8S8XFG0"/>
<dbReference type="Gene3D" id="3.40.630.30">
    <property type="match status" value="1"/>
</dbReference>
<dbReference type="PANTHER" id="PTHR43792">
    <property type="entry name" value="GNAT FAMILY, PUTATIVE (AFU_ORTHOLOGUE AFUA_3G00765)-RELATED-RELATED"/>
    <property type="match status" value="1"/>
</dbReference>
<dbReference type="InterPro" id="IPR051531">
    <property type="entry name" value="N-acetyltransferase"/>
</dbReference>
<dbReference type="RefSeq" id="WP_420242984.1">
    <property type="nucleotide sequence ID" value="NZ_BOPV01000001.1"/>
</dbReference>
<evidence type="ECO:0000259" key="1">
    <source>
        <dbReference type="PROSITE" id="PS51186"/>
    </source>
</evidence>
<dbReference type="Pfam" id="PF13302">
    <property type="entry name" value="Acetyltransf_3"/>
    <property type="match status" value="1"/>
</dbReference>
<accession>A0A8S8XFG0</accession>
<sequence>MHDSLRLLPAEDAHFDWMIEEASPRYGLSLPPGGIHPADVLTLLRNVTASVRTAQRPGMYLIVDADEVVGLCGFLRPPTDAGEVEIGYGIAGARQGRGFATSAVRLLLDEAALDAGVQIIVAGTAVNNPASQRVLEKNGFDRCGEGHDEDDGPTYRWMRAARR</sequence>
<evidence type="ECO:0000313" key="3">
    <source>
        <dbReference type="Proteomes" id="UP000681075"/>
    </source>
</evidence>
<reference evidence="2" key="1">
    <citation type="submission" date="2021-02" db="EMBL/GenBank/DDBJ databases">
        <title>Genome sequence of Rhodospirillales sp. strain TMPK1 isolated from soil.</title>
        <authorList>
            <person name="Nakai R."/>
            <person name="Kusada H."/>
            <person name="Tamaki H."/>
        </authorList>
    </citation>
    <scope>NUCLEOTIDE SEQUENCE</scope>
    <source>
        <strain evidence="2">TMPK1</strain>
    </source>
</reference>
<keyword evidence="3" id="KW-1185">Reference proteome</keyword>
<gene>
    <name evidence="2" type="ORF">TMPK1_21020</name>
</gene>
<dbReference type="EMBL" id="BOPV01000001">
    <property type="protein sequence ID" value="GIL39865.1"/>
    <property type="molecule type" value="Genomic_DNA"/>
</dbReference>
<dbReference type="PROSITE" id="PS51186">
    <property type="entry name" value="GNAT"/>
    <property type="match status" value="1"/>
</dbReference>
<organism evidence="2 3">
    <name type="scientific">Roseiterribacter gracilis</name>
    <dbReference type="NCBI Taxonomy" id="2812848"/>
    <lineage>
        <taxon>Bacteria</taxon>
        <taxon>Pseudomonadati</taxon>
        <taxon>Pseudomonadota</taxon>
        <taxon>Alphaproteobacteria</taxon>
        <taxon>Rhodospirillales</taxon>
        <taxon>Roseiterribacteraceae</taxon>
        <taxon>Roseiterribacter</taxon>
    </lineage>
</organism>
<feature type="domain" description="N-acetyltransferase" evidence="1">
    <location>
        <begin position="1"/>
        <end position="163"/>
    </location>
</feature>
<dbReference type="InterPro" id="IPR000182">
    <property type="entry name" value="GNAT_dom"/>
</dbReference>
<dbReference type="Proteomes" id="UP000681075">
    <property type="component" value="Unassembled WGS sequence"/>
</dbReference>
<dbReference type="GO" id="GO:0016747">
    <property type="term" value="F:acyltransferase activity, transferring groups other than amino-acyl groups"/>
    <property type="evidence" value="ECO:0007669"/>
    <property type="project" value="InterPro"/>
</dbReference>